<organism evidence="1">
    <name type="scientific">uncultured Chromatiales bacterium HF0200_41F04</name>
    <dbReference type="NCBI Taxonomy" id="710740"/>
    <lineage>
        <taxon>Bacteria</taxon>
        <taxon>Pseudomonadati</taxon>
        <taxon>Pseudomonadota</taxon>
        <taxon>Gammaproteobacteria</taxon>
        <taxon>Chromatiales</taxon>
        <taxon>environmental samples</taxon>
    </lineage>
</organism>
<dbReference type="AlphaFoldDB" id="E0XV48"/>
<reference evidence="1" key="1">
    <citation type="journal article" date="2011" name="Environ. Microbiol.">
        <title>Time-series analyses of Monterey Bay coastal microbial picoplankton using a 'genome proxy' microarray.</title>
        <authorList>
            <person name="Rich V.I."/>
            <person name="Pham V.D."/>
            <person name="Eppley J."/>
            <person name="Shi Y."/>
            <person name="DeLong E.F."/>
        </authorList>
    </citation>
    <scope>NUCLEOTIDE SEQUENCE</scope>
</reference>
<accession>E0XV48</accession>
<sequence>MVRLIFKELAGKVFPPRGRELYLLEAHGQRPIIYFVFQWLTEPDFEIIASKKTGGQSRPKNVLRATVK</sequence>
<name>E0XV48_9GAMM</name>
<evidence type="ECO:0000313" key="1">
    <source>
        <dbReference type="EMBL" id="ADI18289.1"/>
    </source>
</evidence>
<protein>
    <submittedName>
        <fullName evidence="1">Uncharacterized protein</fullName>
    </submittedName>
</protein>
<proteinExistence type="predicted"/>
<dbReference type="EMBL" id="GU474885">
    <property type="protein sequence ID" value="ADI18289.1"/>
    <property type="molecule type" value="Genomic_DNA"/>
</dbReference>